<keyword evidence="2" id="KW-1185">Reference proteome</keyword>
<organism evidence="1 2">
    <name type="scientific">Phlyctema vagabunda</name>
    <dbReference type="NCBI Taxonomy" id="108571"/>
    <lineage>
        <taxon>Eukaryota</taxon>
        <taxon>Fungi</taxon>
        <taxon>Dikarya</taxon>
        <taxon>Ascomycota</taxon>
        <taxon>Pezizomycotina</taxon>
        <taxon>Leotiomycetes</taxon>
        <taxon>Helotiales</taxon>
        <taxon>Dermateaceae</taxon>
        <taxon>Phlyctema</taxon>
    </lineage>
</organism>
<dbReference type="Gene3D" id="3.10.450.50">
    <property type="match status" value="1"/>
</dbReference>
<sequence length="123" mass="13885">MPLTIEHVKSIVDPCAQGIWEPFVAAISPDVHWWISSEEHDPICHSGIYNLEQWQTQVAVPMASRLVGRNQDMIVKELDVIGQKAIMESEGKGTQVNGKPYHNRYVLYFLSPGHERGSVHADH</sequence>
<dbReference type="EMBL" id="JBFCZG010000007">
    <property type="protein sequence ID" value="KAL3419859.1"/>
    <property type="molecule type" value="Genomic_DNA"/>
</dbReference>
<name>A0ABR4P967_9HELO</name>
<gene>
    <name evidence="1" type="ORF">PVAG01_08357</name>
</gene>
<evidence type="ECO:0000313" key="1">
    <source>
        <dbReference type="EMBL" id="KAL3419859.1"/>
    </source>
</evidence>
<dbReference type="Proteomes" id="UP001629113">
    <property type="component" value="Unassembled WGS sequence"/>
</dbReference>
<accession>A0ABR4P967</accession>
<comment type="caution">
    <text evidence="1">The sequence shown here is derived from an EMBL/GenBank/DDBJ whole genome shotgun (WGS) entry which is preliminary data.</text>
</comment>
<reference evidence="1 2" key="1">
    <citation type="submission" date="2024-06" db="EMBL/GenBank/DDBJ databases">
        <title>Complete genome of Phlyctema vagabunda strain 19-DSS-EL-015.</title>
        <authorList>
            <person name="Fiorenzani C."/>
        </authorList>
    </citation>
    <scope>NUCLEOTIDE SEQUENCE [LARGE SCALE GENOMIC DNA]</scope>
    <source>
        <strain evidence="1 2">19-DSS-EL-015</strain>
    </source>
</reference>
<protein>
    <submittedName>
        <fullName evidence="1">Uncharacterized protein</fullName>
    </submittedName>
</protein>
<proteinExistence type="predicted"/>
<evidence type="ECO:0000313" key="2">
    <source>
        <dbReference type="Proteomes" id="UP001629113"/>
    </source>
</evidence>